<feature type="binding site" evidence="14">
    <location>
        <position position="119"/>
    </location>
    <ligand>
        <name>Fe cation</name>
        <dbReference type="ChEBI" id="CHEBI:24875"/>
    </ligand>
</feature>
<dbReference type="CDD" id="cd07153">
    <property type="entry name" value="Fur_like"/>
    <property type="match status" value="1"/>
</dbReference>
<keyword evidence="7 13" id="KW-0479">Metal-binding</keyword>
<gene>
    <name evidence="15" type="primary">fur</name>
    <name evidence="15" type="ORF">A19Y_3243</name>
</gene>
<dbReference type="Gene3D" id="3.30.1490.190">
    <property type="match status" value="1"/>
</dbReference>
<dbReference type="GO" id="GO:0003700">
    <property type="term" value="F:DNA-binding transcription factor activity"/>
    <property type="evidence" value="ECO:0007669"/>
    <property type="project" value="InterPro"/>
</dbReference>
<dbReference type="eggNOG" id="COG0735">
    <property type="taxonomic scope" value="Bacteria"/>
</dbReference>
<comment type="cofactor">
    <cofactor evidence="14">
        <name>Mn(2+)</name>
        <dbReference type="ChEBI" id="CHEBI:29035"/>
    </cofactor>
    <cofactor evidence="14">
        <name>Fe(2+)</name>
        <dbReference type="ChEBI" id="CHEBI:29033"/>
    </cofactor>
    <text evidence="14">Binds 1 Mn(2+) or Fe(2+) ion per subunit.</text>
</comment>
<dbReference type="Proteomes" id="UP000027395">
    <property type="component" value="Chromosome"/>
</dbReference>
<evidence type="ECO:0000313" key="16">
    <source>
        <dbReference type="Proteomes" id="UP000027395"/>
    </source>
</evidence>
<dbReference type="HOGENOM" id="CLU_096072_3_1_3"/>
<keyword evidence="10" id="KW-0805">Transcription regulation</keyword>
<dbReference type="EMBL" id="CM002803">
    <property type="protein sequence ID" value="KEI68045.1"/>
    <property type="molecule type" value="Genomic_DNA"/>
</dbReference>
<evidence type="ECO:0000256" key="7">
    <source>
        <dbReference type="ARBA" id="ARBA00022723"/>
    </source>
</evidence>
<feature type="binding site" evidence="13">
    <location>
        <position position="165"/>
    </location>
    <ligand>
        <name>Zn(2+)</name>
        <dbReference type="ChEBI" id="CHEBI:29105"/>
    </ligand>
</feature>
<comment type="cofactor">
    <cofactor evidence="13">
        <name>Zn(2+)</name>
        <dbReference type="ChEBI" id="CHEBI:29105"/>
    </cofactor>
    <text evidence="13">Binds 1 zinc ion per subunit.</text>
</comment>
<comment type="subcellular location">
    <subcellularLocation>
        <location evidence="1">Cytoplasm</location>
    </subcellularLocation>
</comment>
<evidence type="ECO:0000256" key="13">
    <source>
        <dbReference type="PIRSR" id="PIRSR602481-1"/>
    </source>
</evidence>
<evidence type="ECO:0000256" key="14">
    <source>
        <dbReference type="PIRSR" id="PIRSR602481-2"/>
    </source>
</evidence>
<dbReference type="Pfam" id="PF01475">
    <property type="entry name" value="FUR"/>
    <property type="match status" value="1"/>
</dbReference>
<keyword evidence="12" id="KW-0804">Transcription</keyword>
<dbReference type="PATRIC" id="fig|388467.6.peg.3189"/>
<organism evidence="15 16">
    <name type="scientific">Planktothrix agardhii (strain NIVA-CYA 126/8)</name>
    <dbReference type="NCBI Taxonomy" id="388467"/>
    <lineage>
        <taxon>Bacteria</taxon>
        <taxon>Bacillati</taxon>
        <taxon>Cyanobacteriota</taxon>
        <taxon>Cyanophyceae</taxon>
        <taxon>Oscillatoriophycideae</taxon>
        <taxon>Oscillatoriales</taxon>
        <taxon>Microcoleaceae</taxon>
        <taxon>Planktothrix</taxon>
    </lineage>
</organism>
<keyword evidence="6" id="KW-0678">Repressor</keyword>
<evidence type="ECO:0000256" key="8">
    <source>
        <dbReference type="ARBA" id="ARBA00022833"/>
    </source>
</evidence>
<dbReference type="GO" id="GO:0008270">
    <property type="term" value="F:zinc ion binding"/>
    <property type="evidence" value="ECO:0007669"/>
    <property type="project" value="TreeGrafter"/>
</dbReference>
<dbReference type="STRING" id="388467.A19Y_3243"/>
<dbReference type="GO" id="GO:1900376">
    <property type="term" value="P:regulation of secondary metabolite biosynthetic process"/>
    <property type="evidence" value="ECO:0007669"/>
    <property type="project" value="TreeGrafter"/>
</dbReference>
<sequence length="200" mass="23180">MIIQKFFVYHCQYASFIENKTIERMALYTTVSFKSELNDKGWRLTPQRETILQVFQNLPKGNHLSAEDLYTLLKSRGEAISLSTIYRTLKLMARMGILRELELAEGHKHYEINQPYPHHHHHLVCVQCNKTLEFKNDSISKTSMKQAEKSGFHLLDCQLTIHTICHEALRMGWPSLISTNWSCSKVIADGPSEIDEIECQ</sequence>
<reference evidence="15 16" key="1">
    <citation type="journal article" date="2014" name="Appl. Environ. Microbiol.">
        <title>Elucidation of insertion elements encoded on plasmids and in vitro construction of shuttle vectors from the toxic cyanobacterium Planktothrix.</title>
        <authorList>
            <person name="Christiansen G."/>
            <person name="Goesmann A."/>
            <person name="Kurmayer R."/>
        </authorList>
    </citation>
    <scope>NUCLEOTIDE SEQUENCE [LARGE SCALE GENOMIC DNA]</scope>
    <source>
        <strain evidence="15 16">NIVA-CYA 126/8</strain>
    </source>
</reference>
<dbReference type="GO" id="GO:0045892">
    <property type="term" value="P:negative regulation of DNA-templated transcription"/>
    <property type="evidence" value="ECO:0007669"/>
    <property type="project" value="TreeGrafter"/>
</dbReference>
<dbReference type="GO" id="GO:0000976">
    <property type="term" value="F:transcription cis-regulatory region binding"/>
    <property type="evidence" value="ECO:0007669"/>
    <property type="project" value="TreeGrafter"/>
</dbReference>
<evidence type="ECO:0000256" key="10">
    <source>
        <dbReference type="ARBA" id="ARBA00023015"/>
    </source>
</evidence>
<protein>
    <recommendedName>
        <fullName evidence="4">Ferric uptake regulation protein</fullName>
    </recommendedName>
</protein>
<dbReference type="AlphaFoldDB" id="A0A073CVK5"/>
<evidence type="ECO:0000256" key="12">
    <source>
        <dbReference type="ARBA" id="ARBA00023163"/>
    </source>
</evidence>
<comment type="subunit">
    <text evidence="3">Homodimer.</text>
</comment>
<evidence type="ECO:0000256" key="4">
    <source>
        <dbReference type="ARBA" id="ARBA00020910"/>
    </source>
</evidence>
<evidence type="ECO:0000256" key="3">
    <source>
        <dbReference type="ARBA" id="ARBA00011738"/>
    </source>
</evidence>
<dbReference type="FunFam" id="3.30.1490.190:FF:000008">
    <property type="entry name" value="Ferric uptake regulator, Fur family"/>
    <property type="match status" value="1"/>
</dbReference>
<keyword evidence="16" id="KW-1185">Reference proteome</keyword>
<dbReference type="GO" id="GO:0005737">
    <property type="term" value="C:cytoplasm"/>
    <property type="evidence" value="ECO:0007669"/>
    <property type="project" value="UniProtKB-SubCell"/>
</dbReference>
<evidence type="ECO:0000256" key="5">
    <source>
        <dbReference type="ARBA" id="ARBA00022490"/>
    </source>
</evidence>
<evidence type="ECO:0000256" key="2">
    <source>
        <dbReference type="ARBA" id="ARBA00007957"/>
    </source>
</evidence>
<comment type="similarity">
    <text evidence="2">Belongs to the Fur family.</text>
</comment>
<dbReference type="SUPFAM" id="SSF46785">
    <property type="entry name" value="Winged helix' DNA-binding domain"/>
    <property type="match status" value="1"/>
</dbReference>
<keyword evidence="11" id="KW-0238">DNA-binding</keyword>
<dbReference type="InterPro" id="IPR043135">
    <property type="entry name" value="Fur_C"/>
</dbReference>
<dbReference type="InterPro" id="IPR036390">
    <property type="entry name" value="WH_DNA-bd_sf"/>
</dbReference>
<accession>A0A073CVK5</accession>
<proteinExistence type="inferred from homology"/>
<dbReference type="PANTHER" id="PTHR33202">
    <property type="entry name" value="ZINC UPTAKE REGULATION PROTEIN"/>
    <property type="match status" value="1"/>
</dbReference>
<dbReference type="Gene3D" id="1.10.10.10">
    <property type="entry name" value="Winged helix-like DNA-binding domain superfamily/Winged helix DNA-binding domain"/>
    <property type="match status" value="1"/>
</dbReference>
<evidence type="ECO:0000313" key="15">
    <source>
        <dbReference type="EMBL" id="KEI68045.1"/>
    </source>
</evidence>
<feature type="binding site" evidence="13">
    <location>
        <position position="128"/>
    </location>
    <ligand>
        <name>Zn(2+)</name>
        <dbReference type="ChEBI" id="CHEBI:29105"/>
    </ligand>
</feature>
<feature type="binding site" evidence="13">
    <location>
        <position position="125"/>
    </location>
    <ligand>
        <name>Zn(2+)</name>
        <dbReference type="ChEBI" id="CHEBI:29105"/>
    </ligand>
</feature>
<evidence type="ECO:0000256" key="9">
    <source>
        <dbReference type="ARBA" id="ARBA00023004"/>
    </source>
</evidence>
<dbReference type="PANTHER" id="PTHR33202:SF19">
    <property type="entry name" value="FERRIC UPTAKE REGULATION PROTEIN"/>
    <property type="match status" value="1"/>
</dbReference>
<keyword evidence="5" id="KW-0963">Cytoplasm</keyword>
<evidence type="ECO:0000256" key="11">
    <source>
        <dbReference type="ARBA" id="ARBA00023125"/>
    </source>
</evidence>
<dbReference type="InterPro" id="IPR036388">
    <property type="entry name" value="WH-like_DNA-bd_sf"/>
</dbReference>
<dbReference type="InterPro" id="IPR002481">
    <property type="entry name" value="FUR"/>
</dbReference>
<evidence type="ECO:0000256" key="6">
    <source>
        <dbReference type="ARBA" id="ARBA00022491"/>
    </source>
</evidence>
<evidence type="ECO:0000256" key="1">
    <source>
        <dbReference type="ARBA" id="ARBA00004496"/>
    </source>
</evidence>
<name>A0A073CVK5_PLAA1</name>
<keyword evidence="9 14" id="KW-0408">Iron</keyword>
<keyword evidence="8 13" id="KW-0862">Zinc</keyword>